<organism evidence="1">
    <name type="scientific">marine sediment metagenome</name>
    <dbReference type="NCBI Taxonomy" id="412755"/>
    <lineage>
        <taxon>unclassified sequences</taxon>
        <taxon>metagenomes</taxon>
        <taxon>ecological metagenomes</taxon>
    </lineage>
</organism>
<proteinExistence type="predicted"/>
<protein>
    <submittedName>
        <fullName evidence="1">Uncharacterized protein</fullName>
    </submittedName>
</protein>
<dbReference type="AlphaFoldDB" id="A0A0F9G564"/>
<reference evidence="1" key="1">
    <citation type="journal article" date="2015" name="Nature">
        <title>Complex archaea that bridge the gap between prokaryotes and eukaryotes.</title>
        <authorList>
            <person name="Spang A."/>
            <person name="Saw J.H."/>
            <person name="Jorgensen S.L."/>
            <person name="Zaremba-Niedzwiedzka K."/>
            <person name="Martijn J."/>
            <person name="Lind A.E."/>
            <person name="van Eijk R."/>
            <person name="Schleper C."/>
            <person name="Guy L."/>
            <person name="Ettema T.J."/>
        </authorList>
    </citation>
    <scope>NUCLEOTIDE SEQUENCE</scope>
</reference>
<comment type="caution">
    <text evidence="1">The sequence shown here is derived from an EMBL/GenBank/DDBJ whole genome shotgun (WGS) entry which is preliminary data.</text>
</comment>
<dbReference type="EMBL" id="LAZR01019090">
    <property type="protein sequence ID" value="KKL93823.1"/>
    <property type="molecule type" value="Genomic_DNA"/>
</dbReference>
<name>A0A0F9G564_9ZZZZ</name>
<gene>
    <name evidence="1" type="ORF">LCGC14_1870860</name>
</gene>
<evidence type="ECO:0000313" key="1">
    <source>
        <dbReference type="EMBL" id="KKL93823.1"/>
    </source>
</evidence>
<sequence>MARYFSVSKWIRKGADIFNRNSGNVGIGTDSPAARLEVKASVGAILSATDGIDTILNVVSNKDVIININQLVVRGSIAGFIGIGTNSPQAKLHIADGDLLFTGDGSGLPYGSMFNDNTSTTVVISTIGVAVRIPSGFTVGQTNLATFQNAREIAVTKAGVYKIDWSASFNMAGGSGQEIEGAIGIDNIRNSQGTAHRRIGTGNDIGDIAATAILDLAAGAVVSVMMKNLTDTQDIIINHSSVSLVMVGGT</sequence>
<accession>A0A0F9G564</accession>